<dbReference type="Proteomes" id="UP000078343">
    <property type="component" value="Unassembled WGS sequence"/>
</dbReference>
<reference evidence="2 3" key="1">
    <citation type="submission" date="2016-04" db="EMBL/GenBank/DDBJ databases">
        <title>Draft genome of Fonsecaea erecta CBS 125763.</title>
        <authorList>
            <person name="Weiss V.A."/>
            <person name="Vicente V.A."/>
            <person name="Raittz R.T."/>
            <person name="Moreno L.F."/>
            <person name="De Souza E.M."/>
            <person name="Pedrosa F.O."/>
            <person name="Steffens M.B."/>
            <person name="Faoro H."/>
            <person name="Tadra-Sfeir M.Z."/>
            <person name="Najafzadeh M.J."/>
            <person name="Felipe M.S."/>
            <person name="Teixeira M."/>
            <person name="Sun J."/>
            <person name="Xi L."/>
            <person name="Gomes R."/>
            <person name="De Azevedo C.M."/>
            <person name="Salgado C.G."/>
            <person name="Da Silva M.B."/>
            <person name="Nascimento M.F."/>
            <person name="Queiroz-Telles F."/>
            <person name="Attili D.S."/>
            <person name="Gorbushina A."/>
        </authorList>
    </citation>
    <scope>NUCLEOTIDE SEQUENCE [LARGE SCALE GENOMIC DNA]</scope>
    <source>
        <strain evidence="2 3">CBS 125763</strain>
    </source>
</reference>
<feature type="compositionally biased region" description="Low complexity" evidence="1">
    <location>
        <begin position="128"/>
        <end position="140"/>
    </location>
</feature>
<evidence type="ECO:0000256" key="1">
    <source>
        <dbReference type="SAM" id="MobiDB-lite"/>
    </source>
</evidence>
<accession>A0A178ZJT0</accession>
<protein>
    <submittedName>
        <fullName evidence="2">Uncharacterized protein</fullName>
    </submittedName>
</protein>
<sequence>MDERSPTSTSTSYDQSTIEEQHAPESPSLTHLEEQLAKDFDEEDSRARSPATHRASALYGFTREKEEINLASSSAWVEDQSSDSSPEESDEQISQDQDKGKEREMSHPGDYYHSRATVSPPDRRPEISRTSPSSSTSTPRQGSEEARSDDKREDRAGSGGGSGSGSGSGSSSGSAGASGSSRPRLVAGVFVRY</sequence>
<feature type="region of interest" description="Disordered" evidence="1">
    <location>
        <begin position="1"/>
        <end position="193"/>
    </location>
</feature>
<feature type="compositionally biased region" description="Basic and acidic residues" evidence="1">
    <location>
        <begin position="142"/>
        <end position="156"/>
    </location>
</feature>
<gene>
    <name evidence="2" type="ORF">AYL99_05060</name>
</gene>
<feature type="compositionally biased region" description="Gly residues" evidence="1">
    <location>
        <begin position="157"/>
        <end position="170"/>
    </location>
</feature>
<evidence type="ECO:0000313" key="2">
    <source>
        <dbReference type="EMBL" id="OAP60058.1"/>
    </source>
</evidence>
<dbReference type="OrthoDB" id="4160105at2759"/>
<dbReference type="AlphaFoldDB" id="A0A178ZJT0"/>
<evidence type="ECO:0000313" key="3">
    <source>
        <dbReference type="Proteomes" id="UP000078343"/>
    </source>
</evidence>
<keyword evidence="3" id="KW-1185">Reference proteome</keyword>
<feature type="compositionally biased region" description="Basic and acidic residues" evidence="1">
    <location>
        <begin position="96"/>
        <end position="113"/>
    </location>
</feature>
<feature type="compositionally biased region" description="Low complexity" evidence="1">
    <location>
        <begin position="171"/>
        <end position="181"/>
    </location>
</feature>
<dbReference type="EMBL" id="LVYI01000004">
    <property type="protein sequence ID" value="OAP60058.1"/>
    <property type="molecule type" value="Genomic_DNA"/>
</dbReference>
<organism evidence="2 3">
    <name type="scientific">Fonsecaea erecta</name>
    <dbReference type="NCBI Taxonomy" id="1367422"/>
    <lineage>
        <taxon>Eukaryota</taxon>
        <taxon>Fungi</taxon>
        <taxon>Dikarya</taxon>
        <taxon>Ascomycota</taxon>
        <taxon>Pezizomycotina</taxon>
        <taxon>Eurotiomycetes</taxon>
        <taxon>Chaetothyriomycetidae</taxon>
        <taxon>Chaetothyriales</taxon>
        <taxon>Herpotrichiellaceae</taxon>
        <taxon>Fonsecaea</taxon>
    </lineage>
</organism>
<name>A0A178ZJT0_9EURO</name>
<dbReference type="RefSeq" id="XP_018693425.1">
    <property type="nucleotide sequence ID" value="XM_018836572.1"/>
</dbReference>
<comment type="caution">
    <text evidence="2">The sequence shown here is derived from an EMBL/GenBank/DDBJ whole genome shotgun (WGS) entry which is preliminary data.</text>
</comment>
<dbReference type="GeneID" id="30009228"/>
<feature type="compositionally biased region" description="Polar residues" evidence="1">
    <location>
        <begin position="1"/>
        <end position="18"/>
    </location>
</feature>
<proteinExistence type="predicted"/>